<dbReference type="RefSeq" id="WP_285933731.1">
    <property type="nucleotide sequence ID" value="NZ_JASTZU010000058.1"/>
</dbReference>
<reference evidence="1 2" key="1">
    <citation type="submission" date="2023-06" db="EMBL/GenBank/DDBJ databases">
        <title>Aquibacillus rhizosphaerae LR5S19.</title>
        <authorList>
            <person name="Sun J.-Q."/>
        </authorList>
    </citation>
    <scope>NUCLEOTIDE SEQUENCE [LARGE SCALE GENOMIC DNA]</scope>
    <source>
        <strain evidence="1 2">LR5S19</strain>
    </source>
</reference>
<protein>
    <submittedName>
        <fullName evidence="1">Uncharacterized protein</fullName>
    </submittedName>
</protein>
<comment type="caution">
    <text evidence="1">The sequence shown here is derived from an EMBL/GenBank/DDBJ whole genome shotgun (WGS) entry which is preliminary data.</text>
</comment>
<evidence type="ECO:0000313" key="1">
    <source>
        <dbReference type="EMBL" id="MDL4842461.1"/>
    </source>
</evidence>
<gene>
    <name evidence="1" type="ORF">QQS35_18665</name>
</gene>
<sequence length="114" mass="13415">MGTFEYLSSPNYIRDVLSKSSNISGRLLNLTHSMSEASFYFWPNLENSEPDVVIHFKDERQNEYLICIEAKYLSDKSSYEDEEVDLQDRSNRERDQLAREIKIYIKRAALLNLV</sequence>
<keyword evidence="2" id="KW-1185">Reference proteome</keyword>
<dbReference type="EMBL" id="JASTZU010000058">
    <property type="protein sequence ID" value="MDL4842461.1"/>
    <property type="molecule type" value="Genomic_DNA"/>
</dbReference>
<evidence type="ECO:0000313" key="2">
    <source>
        <dbReference type="Proteomes" id="UP001235343"/>
    </source>
</evidence>
<accession>A0ABT7L9C7</accession>
<name>A0ABT7L9C7_9BACI</name>
<proteinExistence type="predicted"/>
<dbReference type="Proteomes" id="UP001235343">
    <property type="component" value="Unassembled WGS sequence"/>
</dbReference>
<organism evidence="1 2">
    <name type="scientific">Aquibacillus rhizosphaerae</name>
    <dbReference type="NCBI Taxonomy" id="3051431"/>
    <lineage>
        <taxon>Bacteria</taxon>
        <taxon>Bacillati</taxon>
        <taxon>Bacillota</taxon>
        <taxon>Bacilli</taxon>
        <taxon>Bacillales</taxon>
        <taxon>Bacillaceae</taxon>
        <taxon>Aquibacillus</taxon>
    </lineage>
</organism>